<dbReference type="EMBL" id="JAWXXT010000002">
    <property type="protein sequence ID" value="MDX5979569.1"/>
    <property type="molecule type" value="Genomic_DNA"/>
</dbReference>
<evidence type="ECO:0000256" key="1">
    <source>
        <dbReference type="SAM" id="MobiDB-lite"/>
    </source>
</evidence>
<dbReference type="GeneID" id="303167557"/>
<comment type="caution">
    <text evidence="2">The sequence shown here is derived from an EMBL/GenBank/DDBJ whole genome shotgun (WGS) entry which is preliminary data.</text>
</comment>
<protein>
    <submittedName>
        <fullName evidence="2">Uncharacterized protein</fullName>
    </submittedName>
</protein>
<proteinExistence type="predicted"/>
<name>A0AAJ2S463_9GAMM</name>
<evidence type="ECO:0000313" key="3">
    <source>
        <dbReference type="Proteomes" id="UP001276761"/>
    </source>
</evidence>
<reference evidence="2" key="1">
    <citation type="submission" date="2023-11" db="EMBL/GenBank/DDBJ databases">
        <title>MicrobeMod: A computational toolkit for identifying prokaryotic methylation and restriction-modification with nanopore sequencing.</title>
        <authorList>
            <person name="Crits-Christoph A."/>
            <person name="Kang S.C."/>
            <person name="Lee H."/>
            <person name="Ostrov N."/>
        </authorList>
    </citation>
    <scope>NUCLEOTIDE SEQUENCE</scope>
    <source>
        <strain evidence="2">ATCC BAA-953</strain>
    </source>
</reference>
<sequence>MHDENLDHLIPRKKEIHGVSGWASVQLRYIRDELKPFVERGMPVKHIMRLLAPLDITQRRETVRQFLLDEFPEHYARYYAKSETAKRIRGQVSEQKPIPKTVQQKTPTQSTPSALTDKAEPPKSAVKPAQGTKRLSVEGMLNSASEFTSGKHFDKQGESE</sequence>
<feature type="region of interest" description="Disordered" evidence="1">
    <location>
        <begin position="86"/>
        <end position="160"/>
    </location>
</feature>
<evidence type="ECO:0000313" key="2">
    <source>
        <dbReference type="EMBL" id="MDX5979569.1"/>
    </source>
</evidence>
<gene>
    <name evidence="2" type="ORF">SIL78_18640</name>
</gene>
<dbReference type="Proteomes" id="UP001276761">
    <property type="component" value="Unassembled WGS sequence"/>
</dbReference>
<feature type="compositionally biased region" description="Basic and acidic residues" evidence="1">
    <location>
        <begin position="149"/>
        <end position="160"/>
    </location>
</feature>
<feature type="compositionally biased region" description="Polar residues" evidence="1">
    <location>
        <begin position="101"/>
        <end position="114"/>
    </location>
</feature>
<dbReference type="AlphaFoldDB" id="A0AAJ2S463"/>
<organism evidence="2 3">
    <name type="scientific">Vreelandella alkaliphila</name>
    <dbReference type="NCBI Taxonomy" id="272774"/>
    <lineage>
        <taxon>Bacteria</taxon>
        <taxon>Pseudomonadati</taxon>
        <taxon>Pseudomonadota</taxon>
        <taxon>Gammaproteobacteria</taxon>
        <taxon>Oceanospirillales</taxon>
        <taxon>Halomonadaceae</taxon>
        <taxon>Vreelandella</taxon>
    </lineage>
</organism>
<dbReference type="RefSeq" id="WP_198349972.1">
    <property type="nucleotide sequence ID" value="NZ_JABASV010000012.1"/>
</dbReference>
<accession>A0AAJ2S463</accession>